<accession>A0A951J0X4</accession>
<evidence type="ECO:0000313" key="2">
    <source>
        <dbReference type="EMBL" id="MBW3469118.1"/>
    </source>
</evidence>
<feature type="transmembrane region" description="Helical" evidence="1">
    <location>
        <begin position="105"/>
        <end position="124"/>
    </location>
</feature>
<keyword evidence="1" id="KW-0812">Transmembrane</keyword>
<proteinExistence type="predicted"/>
<dbReference type="EMBL" id="RPHB01000007">
    <property type="protein sequence ID" value="MBW3469118.1"/>
    <property type="molecule type" value="Genomic_DNA"/>
</dbReference>
<feature type="transmembrane region" description="Helical" evidence="1">
    <location>
        <begin position="39"/>
        <end position="60"/>
    </location>
</feature>
<reference evidence="2 3" key="1">
    <citation type="journal article" date="2020" name="Syst. Appl. Microbiol.">
        <title>Arthrospiribacter ruber gen. nov., sp. nov., a novel bacterium isolated from Arthrospira cultures.</title>
        <authorList>
            <person name="Waleron M."/>
            <person name="Misztak A."/>
            <person name="Waleron M.M."/>
            <person name="Furmaniak M."/>
            <person name="Mrozik A."/>
            <person name="Waleron K."/>
        </authorList>
    </citation>
    <scope>NUCLEOTIDE SEQUENCE [LARGE SCALE GENOMIC DNA]</scope>
    <source>
        <strain evidence="2 3">DPMB0001</strain>
    </source>
</reference>
<evidence type="ECO:0000313" key="3">
    <source>
        <dbReference type="Proteomes" id="UP000727490"/>
    </source>
</evidence>
<comment type="caution">
    <text evidence="2">The sequence shown here is derived from an EMBL/GenBank/DDBJ whole genome shotgun (WGS) entry which is preliminary data.</text>
</comment>
<keyword evidence="1" id="KW-1133">Transmembrane helix</keyword>
<protein>
    <submittedName>
        <fullName evidence="2">DUF2784 family protein</fullName>
    </submittedName>
</protein>
<dbReference type="Proteomes" id="UP000727490">
    <property type="component" value="Unassembled WGS sequence"/>
</dbReference>
<organism evidence="2 3">
    <name type="scientific">Arthrospiribacter ruber</name>
    <dbReference type="NCBI Taxonomy" id="2487934"/>
    <lineage>
        <taxon>Bacteria</taxon>
        <taxon>Pseudomonadati</taxon>
        <taxon>Bacteroidota</taxon>
        <taxon>Cytophagia</taxon>
        <taxon>Cytophagales</taxon>
        <taxon>Cyclobacteriaceae</taxon>
        <taxon>Arthrospiribacter</taxon>
    </lineage>
</organism>
<keyword evidence="3" id="KW-1185">Reference proteome</keyword>
<dbReference type="AlphaFoldDB" id="A0A951J0X4"/>
<gene>
    <name evidence="2" type="ORF">EGN73_15055</name>
</gene>
<sequence>MMEGNELLLKVGDYFFLTFHTALILFNLFAWIYKPLLRWHLFTIGITFASWGILGIWYGLGYCPLTDWHFEILRQLGESDLPNSYISFLLQRVFGIHLPENVVDTLTLVFSLLALVLSVYLNFFRKKRG</sequence>
<name>A0A951J0X4_9BACT</name>
<evidence type="ECO:0000256" key="1">
    <source>
        <dbReference type="SAM" id="Phobius"/>
    </source>
</evidence>
<dbReference type="Pfam" id="PF10861">
    <property type="entry name" value="DUF2784"/>
    <property type="match status" value="1"/>
</dbReference>
<feature type="transmembrane region" description="Helical" evidence="1">
    <location>
        <begin position="14"/>
        <end position="32"/>
    </location>
</feature>
<dbReference type="InterPro" id="IPR021218">
    <property type="entry name" value="DUF2784"/>
</dbReference>
<keyword evidence="1" id="KW-0472">Membrane</keyword>